<dbReference type="Pfam" id="PF01522">
    <property type="entry name" value="Polysacc_deac_1"/>
    <property type="match status" value="1"/>
</dbReference>
<gene>
    <name evidence="6" type="ORF">Vgi01_38520</name>
</gene>
<dbReference type="PANTHER" id="PTHR10587:SF133">
    <property type="entry name" value="CHITIN DEACETYLASE 1-RELATED"/>
    <property type="match status" value="1"/>
</dbReference>
<feature type="chain" id="PRO_5046378905" description="NodB homology domain-containing protein" evidence="4">
    <location>
        <begin position="26"/>
        <end position="259"/>
    </location>
</feature>
<evidence type="ECO:0000313" key="6">
    <source>
        <dbReference type="EMBL" id="GIJ17168.1"/>
    </source>
</evidence>
<dbReference type="Proteomes" id="UP000647860">
    <property type="component" value="Unassembled WGS sequence"/>
</dbReference>
<dbReference type="PROSITE" id="PS51257">
    <property type="entry name" value="PROKAR_LIPOPROTEIN"/>
    <property type="match status" value="1"/>
</dbReference>
<comment type="caution">
    <text evidence="6">The sequence shown here is derived from an EMBL/GenBank/DDBJ whole genome shotgun (WGS) entry which is preliminary data.</text>
</comment>
<feature type="compositionally biased region" description="Pro residues" evidence="3">
    <location>
        <begin position="41"/>
        <end position="52"/>
    </location>
</feature>
<protein>
    <recommendedName>
        <fullName evidence="5">NodB homology domain-containing protein</fullName>
    </recommendedName>
</protein>
<evidence type="ECO:0000313" key="7">
    <source>
        <dbReference type="Proteomes" id="UP000647860"/>
    </source>
</evidence>
<dbReference type="Gene3D" id="3.20.20.370">
    <property type="entry name" value="Glycoside hydrolase/deacetylase"/>
    <property type="match status" value="1"/>
</dbReference>
<evidence type="ECO:0000259" key="5">
    <source>
        <dbReference type="PROSITE" id="PS51677"/>
    </source>
</evidence>
<evidence type="ECO:0000256" key="2">
    <source>
        <dbReference type="ARBA" id="ARBA00022801"/>
    </source>
</evidence>
<dbReference type="InterPro" id="IPR002509">
    <property type="entry name" value="NODB_dom"/>
</dbReference>
<keyword evidence="1" id="KW-0479">Metal-binding</keyword>
<dbReference type="SUPFAM" id="SSF88713">
    <property type="entry name" value="Glycoside hydrolase/deacetylase"/>
    <property type="match status" value="1"/>
</dbReference>
<evidence type="ECO:0000256" key="4">
    <source>
        <dbReference type="SAM" id="SignalP"/>
    </source>
</evidence>
<reference evidence="6 7" key="1">
    <citation type="submission" date="2021-01" db="EMBL/GenBank/DDBJ databases">
        <title>Whole genome shotgun sequence of Verrucosispora gifhornensis NBRC 16317.</title>
        <authorList>
            <person name="Komaki H."/>
            <person name="Tamura T."/>
        </authorList>
    </citation>
    <scope>NUCLEOTIDE SEQUENCE [LARGE SCALE GENOMIC DNA]</scope>
    <source>
        <strain evidence="6 7">NBRC 16317</strain>
    </source>
</reference>
<keyword evidence="4" id="KW-0732">Signal</keyword>
<feature type="signal peptide" evidence="4">
    <location>
        <begin position="1"/>
        <end position="25"/>
    </location>
</feature>
<dbReference type="PROSITE" id="PS51677">
    <property type="entry name" value="NODB"/>
    <property type="match status" value="1"/>
</dbReference>
<sequence length="259" mass="28082">MRPRLLLVCLTGLTLLLSGCGTGSAEPNPTPVDAPPSAALPDPPAPPSPTATPKPKLRPLPAKLPAGLVRTTGGKKVALTFDDGPDPAWTPKVLDLLKAAKVKATFCVVGTQVRKHPELVRRIAREGHQLCNHSWNHDLNLARRPVAEIRADLTRTDREIRRAVKDAKVPYYRQPGGRWTAEVVKVAKQLGMRSLHWTVDPQDWARPTAATIQKRVQRAARPGSVVLLHDGGGNRAATLAACPKVIAALKRDHGVTRLR</sequence>
<dbReference type="EMBL" id="BOPA01000026">
    <property type="protein sequence ID" value="GIJ17168.1"/>
    <property type="molecule type" value="Genomic_DNA"/>
</dbReference>
<feature type="region of interest" description="Disordered" evidence="3">
    <location>
        <begin position="23"/>
        <end position="62"/>
    </location>
</feature>
<dbReference type="CDD" id="cd10917">
    <property type="entry name" value="CE4_NodB_like_6s_7s"/>
    <property type="match status" value="1"/>
</dbReference>
<name>A0ABQ4IGZ3_9ACTN</name>
<dbReference type="InterPro" id="IPR050248">
    <property type="entry name" value="Polysacc_deacetylase_ArnD"/>
</dbReference>
<feature type="compositionally biased region" description="Low complexity" evidence="3">
    <location>
        <begin position="53"/>
        <end position="62"/>
    </location>
</feature>
<dbReference type="InterPro" id="IPR011330">
    <property type="entry name" value="Glyco_hydro/deAcase_b/a-brl"/>
</dbReference>
<dbReference type="PANTHER" id="PTHR10587">
    <property type="entry name" value="GLYCOSYL TRANSFERASE-RELATED"/>
    <property type="match status" value="1"/>
</dbReference>
<keyword evidence="2" id="KW-0378">Hydrolase</keyword>
<dbReference type="RefSeq" id="WP_204291911.1">
    <property type="nucleotide sequence ID" value="NZ_BAAAGZ010000032.1"/>
</dbReference>
<accession>A0ABQ4IGZ3</accession>
<keyword evidence="7" id="KW-1185">Reference proteome</keyword>
<evidence type="ECO:0000256" key="1">
    <source>
        <dbReference type="ARBA" id="ARBA00022723"/>
    </source>
</evidence>
<evidence type="ECO:0000256" key="3">
    <source>
        <dbReference type="SAM" id="MobiDB-lite"/>
    </source>
</evidence>
<organism evidence="6 7">
    <name type="scientific">Micromonospora gifhornensis</name>
    <dbReference type="NCBI Taxonomy" id="84594"/>
    <lineage>
        <taxon>Bacteria</taxon>
        <taxon>Bacillati</taxon>
        <taxon>Actinomycetota</taxon>
        <taxon>Actinomycetes</taxon>
        <taxon>Micromonosporales</taxon>
        <taxon>Micromonosporaceae</taxon>
        <taxon>Micromonospora</taxon>
    </lineage>
</organism>
<feature type="domain" description="NodB homology" evidence="5">
    <location>
        <begin position="75"/>
        <end position="258"/>
    </location>
</feature>
<proteinExistence type="predicted"/>